<protein>
    <submittedName>
        <fullName evidence="2">Uncharacterized protein</fullName>
    </submittedName>
</protein>
<dbReference type="AlphaFoldDB" id="A0A2G9UM84"/>
<reference evidence="2 3" key="1">
    <citation type="submission" date="2015-09" db="EMBL/GenBank/DDBJ databases">
        <title>Draft genome of the parasitic nematode Teladorsagia circumcincta isolate WARC Sus (inbred).</title>
        <authorList>
            <person name="Mitreva M."/>
        </authorList>
    </citation>
    <scope>NUCLEOTIDE SEQUENCE [LARGE SCALE GENOMIC DNA]</scope>
    <source>
        <strain evidence="2 3">S</strain>
    </source>
</reference>
<dbReference type="OrthoDB" id="5788516at2759"/>
<dbReference type="EMBL" id="KZ346002">
    <property type="protein sequence ID" value="PIO71266.1"/>
    <property type="molecule type" value="Genomic_DNA"/>
</dbReference>
<evidence type="ECO:0000313" key="3">
    <source>
        <dbReference type="Proteomes" id="UP000230423"/>
    </source>
</evidence>
<organism evidence="2 3">
    <name type="scientific">Teladorsagia circumcincta</name>
    <name type="common">Brown stomach worm</name>
    <name type="synonym">Ostertagia circumcincta</name>
    <dbReference type="NCBI Taxonomy" id="45464"/>
    <lineage>
        <taxon>Eukaryota</taxon>
        <taxon>Metazoa</taxon>
        <taxon>Ecdysozoa</taxon>
        <taxon>Nematoda</taxon>
        <taxon>Chromadorea</taxon>
        <taxon>Rhabditida</taxon>
        <taxon>Rhabditina</taxon>
        <taxon>Rhabditomorpha</taxon>
        <taxon>Strongyloidea</taxon>
        <taxon>Trichostrongylidae</taxon>
        <taxon>Teladorsagia</taxon>
    </lineage>
</organism>
<evidence type="ECO:0000313" key="2">
    <source>
        <dbReference type="EMBL" id="PIO71266.1"/>
    </source>
</evidence>
<keyword evidence="3" id="KW-1185">Reference proteome</keyword>
<accession>A0A2G9UM84</accession>
<proteinExistence type="predicted"/>
<evidence type="ECO:0000256" key="1">
    <source>
        <dbReference type="SAM" id="MobiDB-lite"/>
    </source>
</evidence>
<gene>
    <name evidence="2" type="ORF">TELCIR_06833</name>
</gene>
<name>A0A2G9UM84_TELCI</name>
<feature type="region of interest" description="Disordered" evidence="1">
    <location>
        <begin position="20"/>
        <end position="49"/>
    </location>
</feature>
<dbReference type="Proteomes" id="UP000230423">
    <property type="component" value="Unassembled WGS sequence"/>
</dbReference>
<sequence length="49" mass="5466">MSSEIEHGCVPRSTCVRMKSLQKNIDQNKPAKQGNEITTEARPANHTTK</sequence>